<evidence type="ECO:0000313" key="5">
    <source>
        <dbReference type="EMBL" id="MFB9991040.1"/>
    </source>
</evidence>
<dbReference type="PANTHER" id="PTHR16305:SF35">
    <property type="entry name" value="TRANSCRIPTIONAL ACTIVATOR DOMAIN"/>
    <property type="match status" value="1"/>
</dbReference>
<dbReference type="SMART" id="SM00421">
    <property type="entry name" value="HTH_LUXR"/>
    <property type="match status" value="1"/>
</dbReference>
<gene>
    <name evidence="5" type="ORF">ACFFLM_03460</name>
</gene>
<dbReference type="PROSITE" id="PS50043">
    <property type="entry name" value="HTH_LUXR_2"/>
    <property type="match status" value="1"/>
</dbReference>
<dbReference type="InterPro" id="IPR036388">
    <property type="entry name" value="WH-like_DNA-bd_sf"/>
</dbReference>
<dbReference type="SUPFAM" id="SSF52540">
    <property type="entry name" value="P-loop containing nucleoside triphosphate hydrolases"/>
    <property type="match status" value="1"/>
</dbReference>
<feature type="region of interest" description="Disordered" evidence="3">
    <location>
        <begin position="113"/>
        <end position="133"/>
    </location>
</feature>
<comment type="caution">
    <text evidence="5">The sequence shown here is derived from an EMBL/GenBank/DDBJ whole genome shotgun (WGS) entry which is preliminary data.</text>
</comment>
<dbReference type="PANTHER" id="PTHR16305">
    <property type="entry name" value="TESTICULAR SOLUBLE ADENYLYL CYCLASE"/>
    <property type="match status" value="1"/>
</dbReference>
<dbReference type="InterPro" id="IPR000792">
    <property type="entry name" value="Tscrpt_reg_LuxR_C"/>
</dbReference>
<evidence type="ECO:0000256" key="3">
    <source>
        <dbReference type="SAM" id="MobiDB-lite"/>
    </source>
</evidence>
<evidence type="ECO:0000259" key="4">
    <source>
        <dbReference type="PROSITE" id="PS50043"/>
    </source>
</evidence>
<evidence type="ECO:0000256" key="1">
    <source>
        <dbReference type="ARBA" id="ARBA00022741"/>
    </source>
</evidence>
<evidence type="ECO:0000313" key="6">
    <source>
        <dbReference type="Proteomes" id="UP001589733"/>
    </source>
</evidence>
<dbReference type="SUPFAM" id="SSF46894">
    <property type="entry name" value="C-terminal effector domain of the bipartite response regulators"/>
    <property type="match status" value="1"/>
</dbReference>
<dbReference type="Gene3D" id="1.10.10.10">
    <property type="entry name" value="Winged helix-like DNA-binding domain superfamily/Winged helix DNA-binding domain"/>
    <property type="match status" value="1"/>
</dbReference>
<keyword evidence="6" id="KW-1185">Reference proteome</keyword>
<name>A0ABV6AWF0_9DEIO</name>
<dbReference type="InterPro" id="IPR027417">
    <property type="entry name" value="P-loop_NTPase"/>
</dbReference>
<dbReference type="SUPFAM" id="SSF48452">
    <property type="entry name" value="TPR-like"/>
    <property type="match status" value="2"/>
</dbReference>
<dbReference type="EMBL" id="JBHLYR010000011">
    <property type="protein sequence ID" value="MFB9991040.1"/>
    <property type="molecule type" value="Genomic_DNA"/>
</dbReference>
<dbReference type="PRINTS" id="PR00038">
    <property type="entry name" value="HTHLUXR"/>
</dbReference>
<keyword evidence="2" id="KW-0067">ATP-binding</keyword>
<dbReference type="Pfam" id="PF00196">
    <property type="entry name" value="GerE"/>
    <property type="match status" value="1"/>
</dbReference>
<sequence length="994" mass="104586">MHPLPASTWVLIGRAQEQAALAHAVRRAREGQGGVLLISGEAGIGKTQLLETVVRAEGLPALRGSSRQTPTAAPFSPLVALLRAGMALAPGVPDHLPLAGHLALLLPELGPQPGSESGAALHGGQQLERRKAEPQTTPLALQQALHSALEALTQAAGPLALVLENLQWADHATLEVLPLIAEWLADRSALIVGTFRNEELPRAHPLRRARLELRRTGLLKELSLEPLGRPETAELAGAALGAPVAPQLAELLYQRTEGVPLFVCELAGALWSGGRLAAAQTALEGAGQLDLLPAAGAGGIAEVPQTLRDAVLLALDSYPPEARAAAETAAVLGHSFEANVLRDLLADDATFDALTERGLLVLGDQQAAFRHALIRDAIYMGIPWARRRTLHRQVAAQLEAAGAPPSQTAEHWLAGHELERARAALVASAQLSCRLYAYRNAAEAAGRALELWPAGVDEAHRLEVLDQLGRCAQTCGLLPEASRAWREAAGARRDAGDLFGSAESQRRLAGSLELQGLWEQALEARRVAADAFTAGGWLGQAAEERLCVGAALRGGGSCTAALEILSRALEEARTARRPDLEARILGQQGNALARLGQIALGLKVGRDGLAVALEGGFVHATAEVLHRMADSLEHAGDYAAARDTYGEALELCEATGSAAAYACRACVAVPLYQNGAWDKAAAECRLVLDSAAAPLGPRSVAEAMLGTVLAHWGQPSRARPLLLEALALGRQTGNTPVQMRSLWGLALAAEVAGHQAAAAGWARDLLDVWEEAEDHYHILFPMRWASSLFAGTGANDDLRRAADALGRAAHLGGGPMAYSALAHALAEVAWAEGQPDLAAKQFGIAAELLKDSRTPFEEASTRLRAGQALAALGQRGAAVVHVVAAHRTARSLNAVTLVRQATLALEALGEPVARRGARISPDQLTAGLTQRQLEVLRLVALGRTDRAIAQELRLSPRTVEMHVGRILASLDSRSRAEAVGKAAELGLLTSPPPS</sequence>
<dbReference type="InterPro" id="IPR019734">
    <property type="entry name" value="TPR_rpt"/>
</dbReference>
<dbReference type="RefSeq" id="WP_380005582.1">
    <property type="nucleotide sequence ID" value="NZ_JBHLYR010000011.1"/>
</dbReference>
<organism evidence="5 6">
    <name type="scientific">Deinococcus oregonensis</name>
    <dbReference type="NCBI Taxonomy" id="1805970"/>
    <lineage>
        <taxon>Bacteria</taxon>
        <taxon>Thermotogati</taxon>
        <taxon>Deinococcota</taxon>
        <taxon>Deinococci</taxon>
        <taxon>Deinococcales</taxon>
        <taxon>Deinococcaceae</taxon>
        <taxon>Deinococcus</taxon>
    </lineage>
</organism>
<dbReference type="CDD" id="cd06170">
    <property type="entry name" value="LuxR_C_like"/>
    <property type="match status" value="1"/>
</dbReference>
<dbReference type="SMART" id="SM00028">
    <property type="entry name" value="TPR"/>
    <property type="match status" value="4"/>
</dbReference>
<reference evidence="5 6" key="1">
    <citation type="submission" date="2024-09" db="EMBL/GenBank/DDBJ databases">
        <authorList>
            <person name="Sun Q."/>
            <person name="Mori K."/>
        </authorList>
    </citation>
    <scope>NUCLEOTIDE SEQUENCE [LARGE SCALE GENOMIC DNA]</scope>
    <source>
        <strain evidence="5 6">JCM 13503</strain>
    </source>
</reference>
<protein>
    <submittedName>
        <fullName evidence="5">AAA family ATPase</fullName>
    </submittedName>
</protein>
<accession>A0ABV6AWF0</accession>
<dbReference type="InterPro" id="IPR016032">
    <property type="entry name" value="Sig_transdc_resp-reg_C-effctor"/>
</dbReference>
<evidence type="ECO:0000256" key="2">
    <source>
        <dbReference type="ARBA" id="ARBA00022840"/>
    </source>
</evidence>
<proteinExistence type="predicted"/>
<keyword evidence="1" id="KW-0547">Nucleotide-binding</keyword>
<dbReference type="InterPro" id="IPR011990">
    <property type="entry name" value="TPR-like_helical_dom_sf"/>
</dbReference>
<dbReference type="Gene3D" id="1.25.40.10">
    <property type="entry name" value="Tetratricopeptide repeat domain"/>
    <property type="match status" value="2"/>
</dbReference>
<dbReference type="Pfam" id="PF13191">
    <property type="entry name" value="AAA_16"/>
    <property type="match status" value="1"/>
</dbReference>
<feature type="domain" description="HTH luxR-type" evidence="4">
    <location>
        <begin position="921"/>
        <end position="986"/>
    </location>
</feature>
<dbReference type="Proteomes" id="UP001589733">
    <property type="component" value="Unassembled WGS sequence"/>
</dbReference>
<dbReference type="InterPro" id="IPR041664">
    <property type="entry name" value="AAA_16"/>
</dbReference>